<evidence type="ECO:0000259" key="5">
    <source>
        <dbReference type="Pfam" id="PF01361"/>
    </source>
</evidence>
<dbReference type="GO" id="GO:0016853">
    <property type="term" value="F:isomerase activity"/>
    <property type="evidence" value="ECO:0007669"/>
    <property type="project" value="UniProtKB-UniRule"/>
</dbReference>
<protein>
    <recommendedName>
        <fullName evidence="4">Tautomerase</fullName>
        <ecNumber evidence="4">5.3.2.-</ecNumber>
    </recommendedName>
</protein>
<proteinExistence type="inferred from homology"/>
<reference evidence="6 7" key="1">
    <citation type="submission" date="2016-10" db="EMBL/GenBank/DDBJ databases">
        <authorList>
            <person name="de Groot N.N."/>
        </authorList>
    </citation>
    <scope>NUCLEOTIDE SEQUENCE [LARGE SCALE GENOMIC DNA]</scope>
    <source>
        <strain evidence="6 7">MT12</strain>
    </source>
</reference>
<dbReference type="PANTHER" id="PTHR35530">
    <property type="entry name" value="TAUTOMERASE-RELATED"/>
    <property type="match status" value="1"/>
</dbReference>
<dbReference type="InterPro" id="IPR018191">
    <property type="entry name" value="4-OT"/>
</dbReference>
<dbReference type="PANTHER" id="PTHR35530:SF1">
    <property type="entry name" value="2-HYDROXYMUCONATE TAUTOMERASE"/>
    <property type="match status" value="1"/>
</dbReference>
<evidence type="ECO:0000256" key="4">
    <source>
        <dbReference type="RuleBase" id="RU362032"/>
    </source>
</evidence>
<dbReference type="Gene3D" id="3.30.429.10">
    <property type="entry name" value="Macrophage Migration Inhibitory Factor"/>
    <property type="match status" value="1"/>
</dbReference>
<name>A0A1H4X986_9BRAD</name>
<comment type="similarity">
    <text evidence="1 4">Belongs to the 4-oxalocrotonate tautomerase family.</text>
</comment>
<evidence type="ECO:0000256" key="3">
    <source>
        <dbReference type="PIRSR" id="PIRSR618191-1"/>
    </source>
</evidence>
<dbReference type="SUPFAM" id="SSF55331">
    <property type="entry name" value="Tautomerase/MIF"/>
    <property type="match status" value="1"/>
</dbReference>
<dbReference type="EMBL" id="FNTH01000001">
    <property type="protein sequence ID" value="SED02125.1"/>
    <property type="molecule type" value="Genomic_DNA"/>
</dbReference>
<dbReference type="NCBIfam" id="TIGR00013">
    <property type="entry name" value="taut"/>
    <property type="match status" value="1"/>
</dbReference>
<keyword evidence="2 4" id="KW-0413">Isomerase</keyword>
<evidence type="ECO:0000313" key="7">
    <source>
        <dbReference type="Proteomes" id="UP000198992"/>
    </source>
</evidence>
<dbReference type="Pfam" id="PF01361">
    <property type="entry name" value="Tautomerase"/>
    <property type="match status" value="1"/>
</dbReference>
<dbReference type="InterPro" id="IPR004370">
    <property type="entry name" value="4-OT-like_dom"/>
</dbReference>
<evidence type="ECO:0000256" key="1">
    <source>
        <dbReference type="ARBA" id="ARBA00006723"/>
    </source>
</evidence>
<feature type="domain" description="4-oxalocrotonate tautomerase-like" evidence="5">
    <location>
        <begin position="2"/>
        <end position="67"/>
    </location>
</feature>
<gene>
    <name evidence="6" type="ORF">SAMN05444164_3433</name>
</gene>
<dbReference type="InterPro" id="IPR014347">
    <property type="entry name" value="Tautomerase/MIF_sf"/>
</dbReference>
<accession>A0A1H4X986</accession>
<feature type="active site" description="Proton acceptor; via imino nitrogen" evidence="3">
    <location>
        <position position="2"/>
    </location>
</feature>
<sequence>MPFVNIQITREGTRPEYTRVTREQKARLIEGVSKLLLDILNKPMNSTFVVIDEVDVENWGWGGLPVEEYRKQMAASAHLSGTELVSNAKK</sequence>
<dbReference type="EC" id="5.3.2.-" evidence="4"/>
<organism evidence="6 7">
    <name type="scientific">Bradyrhizobium erythrophlei</name>
    <dbReference type="NCBI Taxonomy" id="1437360"/>
    <lineage>
        <taxon>Bacteria</taxon>
        <taxon>Pseudomonadati</taxon>
        <taxon>Pseudomonadota</taxon>
        <taxon>Alphaproteobacteria</taxon>
        <taxon>Hyphomicrobiales</taxon>
        <taxon>Nitrobacteraceae</taxon>
        <taxon>Bradyrhizobium</taxon>
    </lineage>
</organism>
<evidence type="ECO:0000256" key="2">
    <source>
        <dbReference type="ARBA" id="ARBA00023235"/>
    </source>
</evidence>
<dbReference type="Proteomes" id="UP000198992">
    <property type="component" value="Unassembled WGS sequence"/>
</dbReference>
<dbReference type="AlphaFoldDB" id="A0A1H4X986"/>
<evidence type="ECO:0000313" key="6">
    <source>
        <dbReference type="EMBL" id="SED02125.1"/>
    </source>
</evidence>
<dbReference type="RefSeq" id="WP_092117102.1">
    <property type="nucleotide sequence ID" value="NZ_FNTH01000001.1"/>
</dbReference>
<dbReference type="OrthoDB" id="9799841at2"/>